<accession>A0A0E9S789</accession>
<reference evidence="1" key="1">
    <citation type="submission" date="2014-11" db="EMBL/GenBank/DDBJ databases">
        <authorList>
            <person name="Amaro Gonzalez C."/>
        </authorList>
    </citation>
    <scope>NUCLEOTIDE SEQUENCE</scope>
</reference>
<organism evidence="1">
    <name type="scientific">Anguilla anguilla</name>
    <name type="common">European freshwater eel</name>
    <name type="synonym">Muraena anguilla</name>
    <dbReference type="NCBI Taxonomy" id="7936"/>
    <lineage>
        <taxon>Eukaryota</taxon>
        <taxon>Metazoa</taxon>
        <taxon>Chordata</taxon>
        <taxon>Craniata</taxon>
        <taxon>Vertebrata</taxon>
        <taxon>Euteleostomi</taxon>
        <taxon>Actinopterygii</taxon>
        <taxon>Neopterygii</taxon>
        <taxon>Teleostei</taxon>
        <taxon>Anguilliformes</taxon>
        <taxon>Anguillidae</taxon>
        <taxon>Anguilla</taxon>
    </lineage>
</organism>
<protein>
    <submittedName>
        <fullName evidence="1">Uncharacterized protein</fullName>
    </submittedName>
</protein>
<dbReference type="AlphaFoldDB" id="A0A0E9S789"/>
<evidence type="ECO:0000313" key="1">
    <source>
        <dbReference type="EMBL" id="JAH37082.1"/>
    </source>
</evidence>
<reference evidence="1" key="2">
    <citation type="journal article" date="2015" name="Fish Shellfish Immunol.">
        <title>Early steps in the European eel (Anguilla anguilla)-Vibrio vulnificus interaction in the gills: Role of the RtxA13 toxin.</title>
        <authorList>
            <person name="Callol A."/>
            <person name="Pajuelo D."/>
            <person name="Ebbesson L."/>
            <person name="Teles M."/>
            <person name="MacKenzie S."/>
            <person name="Amaro C."/>
        </authorList>
    </citation>
    <scope>NUCLEOTIDE SEQUENCE</scope>
</reference>
<dbReference type="EMBL" id="GBXM01071495">
    <property type="protein sequence ID" value="JAH37082.1"/>
    <property type="molecule type" value="Transcribed_RNA"/>
</dbReference>
<proteinExistence type="predicted"/>
<name>A0A0E9S789_ANGAN</name>
<sequence>MIVFLLYFLFVFFSCCISVIMVHTRSLSGKQPLSCGLLHF</sequence>